<dbReference type="SUPFAM" id="SSF51269">
    <property type="entry name" value="AFP III-like domain"/>
    <property type="match status" value="1"/>
</dbReference>
<reference evidence="2 3" key="1">
    <citation type="journal article" date="2015" name="Nature">
        <title>rRNA introns, odd ribosomes, and small enigmatic genomes across a large radiation of phyla.</title>
        <authorList>
            <person name="Brown C.T."/>
            <person name="Hug L.A."/>
            <person name="Thomas B.C."/>
            <person name="Sharon I."/>
            <person name="Castelle C.J."/>
            <person name="Singh A."/>
            <person name="Wilkins M.J."/>
            <person name="Williams K.H."/>
            <person name="Banfield J.F."/>
        </authorList>
    </citation>
    <scope>NUCLEOTIDE SEQUENCE [LARGE SCALE GENOMIC DNA]</scope>
</reference>
<dbReference type="SMART" id="SM00858">
    <property type="entry name" value="SAF"/>
    <property type="match status" value="1"/>
</dbReference>
<dbReference type="PANTHER" id="PTHR42966">
    <property type="entry name" value="N-ACETYLNEURAMINATE SYNTHASE"/>
    <property type="match status" value="1"/>
</dbReference>
<dbReference type="Gene3D" id="3.90.1210.10">
    <property type="entry name" value="Antifreeze-like/N-acetylneuraminic acid synthase C-terminal domain"/>
    <property type="match status" value="1"/>
</dbReference>
<dbReference type="InterPro" id="IPR013785">
    <property type="entry name" value="Aldolase_TIM"/>
</dbReference>
<evidence type="ECO:0000313" key="2">
    <source>
        <dbReference type="EMBL" id="KKW47134.1"/>
    </source>
</evidence>
<dbReference type="NCBIfam" id="TIGR03569">
    <property type="entry name" value="NeuB_NnaB"/>
    <property type="match status" value="1"/>
</dbReference>
<dbReference type="InterPro" id="IPR013132">
    <property type="entry name" value="PseI/NeuA/B-like_N"/>
</dbReference>
<dbReference type="Gene3D" id="3.20.20.70">
    <property type="entry name" value="Aldolase class I"/>
    <property type="match status" value="1"/>
</dbReference>
<accession>A0A0G2BMN4</accession>
<gene>
    <name evidence="2" type="ORF">UY98_C0020G0004</name>
</gene>
<organism evidence="2 3">
    <name type="scientific">Candidatus Kaiserbacteria bacterium GW2011_GWA2_58_9</name>
    <dbReference type="NCBI Taxonomy" id="1618672"/>
    <lineage>
        <taxon>Bacteria</taxon>
        <taxon>Candidatus Kaiseribacteriota</taxon>
    </lineage>
</organism>
<dbReference type="SUPFAM" id="SSF51569">
    <property type="entry name" value="Aldolase"/>
    <property type="match status" value="1"/>
</dbReference>
<proteinExistence type="predicted"/>
<dbReference type="Pfam" id="PF08666">
    <property type="entry name" value="SAF"/>
    <property type="match status" value="1"/>
</dbReference>
<dbReference type="Proteomes" id="UP000034789">
    <property type="component" value="Unassembled WGS sequence"/>
</dbReference>
<dbReference type="AlphaFoldDB" id="A0A0G2BMN4"/>
<dbReference type="CDD" id="cd11615">
    <property type="entry name" value="SAF_NeuB_like"/>
    <property type="match status" value="1"/>
</dbReference>
<dbReference type="PATRIC" id="fig|1618672.3.peg.378"/>
<dbReference type="PANTHER" id="PTHR42966:SF1">
    <property type="entry name" value="SIALIC ACID SYNTHASE"/>
    <property type="match status" value="1"/>
</dbReference>
<evidence type="ECO:0000259" key="1">
    <source>
        <dbReference type="PROSITE" id="PS50844"/>
    </source>
</evidence>
<dbReference type="InterPro" id="IPR036732">
    <property type="entry name" value="AFP_Neu5c_C_sf"/>
</dbReference>
<feature type="domain" description="AFP-like" evidence="1">
    <location>
        <begin position="282"/>
        <end position="338"/>
    </location>
</feature>
<dbReference type="PROSITE" id="PS50844">
    <property type="entry name" value="AFP_LIKE"/>
    <property type="match status" value="1"/>
</dbReference>
<sequence>MIAESGVNHNGDIELAKKLVDAAKEARADAVKFQTFTVDEMVTKNAAQAAYQSENTGVSESQALMLGRLALSQEKFRSLKQYADRVGIEFLSTPFSVLDADFLHSLDLAAYKVSSGDLTNLPFLRHLAAFGKPILLSTGMATLEEIRESFDTLTREGAEVVLLQCTSEYPTPLFHVNLRVIETLRKEFGVPVGFSDHTEGIDASVYAASLGATVIEKHFTLDRTLPGPDHATSLEPNELIEMIKKIRGAALGSVSIPEETLGSAEKAPTAEELRTAKLVRKGIAARSDIAKGDVLSDKNIFIARPEGLIPPKKWDNVLGKRAKEVIPRGTSLAWGMII</sequence>
<dbReference type="Pfam" id="PF03102">
    <property type="entry name" value="NeuB"/>
    <property type="match status" value="1"/>
</dbReference>
<protein>
    <submittedName>
        <fullName evidence="2">N-acetylneuraminate synthase</fullName>
    </submittedName>
</protein>
<dbReference type="InterPro" id="IPR006190">
    <property type="entry name" value="SAF_AFP_Neu5Ac"/>
</dbReference>
<dbReference type="InterPro" id="IPR013974">
    <property type="entry name" value="SAF"/>
</dbReference>
<dbReference type="InterPro" id="IPR057736">
    <property type="entry name" value="SAF_PseI/NeuA/NeuB"/>
</dbReference>
<dbReference type="GO" id="GO:0047444">
    <property type="term" value="F:N-acylneuraminate-9-phosphate synthase activity"/>
    <property type="evidence" value="ECO:0007669"/>
    <property type="project" value="TreeGrafter"/>
</dbReference>
<comment type="caution">
    <text evidence="2">The sequence shown here is derived from an EMBL/GenBank/DDBJ whole genome shotgun (WGS) entry which is preliminary data.</text>
</comment>
<dbReference type="InterPro" id="IPR051690">
    <property type="entry name" value="PseI-like"/>
</dbReference>
<dbReference type="EMBL" id="LCSD01000020">
    <property type="protein sequence ID" value="KKW47134.1"/>
    <property type="molecule type" value="Genomic_DNA"/>
</dbReference>
<name>A0A0G2BMN4_9BACT</name>
<dbReference type="GO" id="GO:0016051">
    <property type="term" value="P:carbohydrate biosynthetic process"/>
    <property type="evidence" value="ECO:0007669"/>
    <property type="project" value="InterPro"/>
</dbReference>
<dbReference type="InterPro" id="IPR020007">
    <property type="entry name" value="NeuB/NeuA"/>
</dbReference>
<evidence type="ECO:0000313" key="3">
    <source>
        <dbReference type="Proteomes" id="UP000034789"/>
    </source>
</evidence>